<dbReference type="RefSeq" id="WP_052128276.1">
    <property type="nucleotide sequence ID" value="NZ_BNHA01000009.1"/>
</dbReference>
<name>A0A4R0U5C9_BIFLL</name>
<sequence length="261" mass="29138">MAFTTCSYNDPDVLASDIRSRYEFHEVRSACAVMKAVSPGEWNDIVDVLGSFSFSANLLLRAGGNNSEMAETLNRALRDRGWRECAYELETKGRITFREAGVPDEDLGTMNEASYWVDNRKGRVLVDIEWNAKDGNLDRDLAAYRAWHEAGLIDAAMIITKHREDLLVKAIELWAPHVNATYDEVYKATRKARKARTSEDKRLALPLDLTTTTVTSLTKAIDRINRGEAGTCPVVAVGISGATWDGTSYQETEEENQPSLI</sequence>
<evidence type="ECO:0000313" key="2">
    <source>
        <dbReference type="Proteomes" id="UP000292751"/>
    </source>
</evidence>
<dbReference type="GO" id="GO:0009307">
    <property type="term" value="P:DNA restriction-modification system"/>
    <property type="evidence" value="ECO:0007669"/>
    <property type="project" value="InterPro"/>
</dbReference>
<dbReference type="Proteomes" id="UP000292751">
    <property type="component" value="Unassembled WGS sequence"/>
</dbReference>
<dbReference type="Pfam" id="PF09195">
    <property type="entry name" value="Endonuc-BglII"/>
    <property type="match status" value="1"/>
</dbReference>
<protein>
    <submittedName>
        <fullName evidence="1">Putative restriction endonuclease</fullName>
    </submittedName>
</protein>
<dbReference type="GO" id="GO:0009036">
    <property type="term" value="F:type II site-specific deoxyribonuclease activity"/>
    <property type="evidence" value="ECO:0007669"/>
    <property type="project" value="InterPro"/>
</dbReference>
<dbReference type="InterPro" id="IPR015278">
    <property type="entry name" value="BglII-like"/>
</dbReference>
<proteinExistence type="predicted"/>
<dbReference type="InterPro" id="IPR011335">
    <property type="entry name" value="Restrct_endonuc-II-like"/>
</dbReference>
<keyword evidence="1" id="KW-0540">Nuclease</keyword>
<organism evidence="1 2">
    <name type="scientific">Bifidobacterium longum subsp. longum</name>
    <dbReference type="NCBI Taxonomy" id="1679"/>
    <lineage>
        <taxon>Bacteria</taxon>
        <taxon>Bacillati</taxon>
        <taxon>Actinomycetota</taxon>
        <taxon>Actinomycetes</taxon>
        <taxon>Bifidobacteriales</taxon>
        <taxon>Bifidobacteriaceae</taxon>
        <taxon>Bifidobacterium</taxon>
    </lineage>
</organism>
<accession>A0A4R0U5C9</accession>
<reference evidence="1 2" key="1">
    <citation type="journal article" date="2018" name="Sci. Rep.">
        <title>Genomic diversity and distribution of Bifidobacterium longum subsp. longum across the human lifespan.</title>
        <authorList>
            <person name="Odamaki T."/>
            <person name="Bottacini F."/>
            <person name="Kato K."/>
            <person name="Mitsuyama E."/>
            <person name="Yoshida K."/>
            <person name="Horigome A."/>
            <person name="Xiao J.Z."/>
            <person name="van Sinderen D."/>
        </authorList>
    </citation>
    <scope>NUCLEOTIDE SEQUENCE [LARGE SCALE GENOMIC DNA]</scope>
    <source>
        <strain evidence="1 2">MCC10076</strain>
    </source>
</reference>
<evidence type="ECO:0000313" key="1">
    <source>
        <dbReference type="EMBL" id="TCF00947.1"/>
    </source>
</evidence>
<comment type="caution">
    <text evidence="1">The sequence shown here is derived from an EMBL/GenBank/DDBJ whole genome shotgun (WGS) entry which is preliminary data.</text>
</comment>
<dbReference type="AlphaFoldDB" id="A0A4R0U5C9"/>
<dbReference type="EMBL" id="SHRX01000001">
    <property type="protein sequence ID" value="TCF00947.1"/>
    <property type="molecule type" value="Genomic_DNA"/>
</dbReference>
<gene>
    <name evidence="1" type="ORF">MCC10076_0092</name>
</gene>
<keyword evidence="1" id="KW-0255">Endonuclease</keyword>
<keyword evidence="1" id="KW-0378">Hydrolase</keyword>
<dbReference type="SUPFAM" id="SSF52980">
    <property type="entry name" value="Restriction endonuclease-like"/>
    <property type="match status" value="1"/>
</dbReference>